<keyword evidence="1" id="KW-0732">Signal</keyword>
<evidence type="ECO:0000313" key="3">
    <source>
        <dbReference type="Proteomes" id="UP000246352"/>
    </source>
</evidence>
<accession>A0A317PH54</accession>
<dbReference type="Proteomes" id="UP000246352">
    <property type="component" value="Unassembled WGS sequence"/>
</dbReference>
<dbReference type="Gene3D" id="2.60.40.1890">
    <property type="entry name" value="PCu(A)C copper chaperone"/>
    <property type="match status" value="1"/>
</dbReference>
<name>A0A317PH54_9HYPH</name>
<keyword evidence="3" id="KW-1185">Reference proteome</keyword>
<dbReference type="InterPro" id="IPR036182">
    <property type="entry name" value="PCuAC_sf"/>
</dbReference>
<sequence>MLVRLVASVLLLAASSGPSLSAGSGHAVGAAEHVSELDGVRIIHAWTRATSTPEALVYLELENRSGRTVSLIGGESESGSAVTLVGLRFRDGAAELVTLPAVPVKDGAELHLDPEGLALRVEGLKEPLHPGDVIEIEVRLESGHVDVDVEVEAADATGHSHAGHAH</sequence>
<dbReference type="OrthoDB" id="9796962at2"/>
<dbReference type="InterPro" id="IPR007410">
    <property type="entry name" value="LpqE-like"/>
</dbReference>
<dbReference type="SUPFAM" id="SSF110087">
    <property type="entry name" value="DR1885-like metal-binding protein"/>
    <property type="match status" value="1"/>
</dbReference>
<organism evidence="2 3">
    <name type="scientific">Hoeflea marina</name>
    <dbReference type="NCBI Taxonomy" id="274592"/>
    <lineage>
        <taxon>Bacteria</taxon>
        <taxon>Pseudomonadati</taxon>
        <taxon>Pseudomonadota</taxon>
        <taxon>Alphaproteobacteria</taxon>
        <taxon>Hyphomicrobiales</taxon>
        <taxon>Rhizobiaceae</taxon>
        <taxon>Hoeflea</taxon>
    </lineage>
</organism>
<dbReference type="PANTHER" id="PTHR36302">
    <property type="entry name" value="BLR7088 PROTEIN"/>
    <property type="match status" value="1"/>
</dbReference>
<evidence type="ECO:0000313" key="2">
    <source>
        <dbReference type="EMBL" id="PWV98778.1"/>
    </source>
</evidence>
<protein>
    <recommendedName>
        <fullName evidence="4">Copper(I)-binding protein</fullName>
    </recommendedName>
</protein>
<evidence type="ECO:0008006" key="4">
    <source>
        <dbReference type="Google" id="ProtNLM"/>
    </source>
</evidence>
<dbReference type="PANTHER" id="PTHR36302:SF1">
    <property type="entry name" value="COPPER CHAPERONE PCU(A)C"/>
    <property type="match status" value="1"/>
</dbReference>
<dbReference type="EMBL" id="QGTR01000004">
    <property type="protein sequence ID" value="PWV98778.1"/>
    <property type="molecule type" value="Genomic_DNA"/>
</dbReference>
<dbReference type="InterPro" id="IPR058248">
    <property type="entry name" value="Lxx211020-like"/>
</dbReference>
<feature type="signal peptide" evidence="1">
    <location>
        <begin position="1"/>
        <end position="21"/>
    </location>
</feature>
<dbReference type="RefSeq" id="WP_158284978.1">
    <property type="nucleotide sequence ID" value="NZ_QGTR01000004.1"/>
</dbReference>
<feature type="chain" id="PRO_5016255936" description="Copper(I)-binding protein" evidence="1">
    <location>
        <begin position="22"/>
        <end position="166"/>
    </location>
</feature>
<dbReference type="Pfam" id="PF04314">
    <property type="entry name" value="PCuAC"/>
    <property type="match status" value="1"/>
</dbReference>
<gene>
    <name evidence="2" type="ORF">DFR52_10467</name>
</gene>
<dbReference type="AlphaFoldDB" id="A0A317PH54"/>
<evidence type="ECO:0000256" key="1">
    <source>
        <dbReference type="SAM" id="SignalP"/>
    </source>
</evidence>
<proteinExistence type="predicted"/>
<comment type="caution">
    <text evidence="2">The sequence shown here is derived from an EMBL/GenBank/DDBJ whole genome shotgun (WGS) entry which is preliminary data.</text>
</comment>
<reference evidence="2 3" key="1">
    <citation type="submission" date="2018-05" db="EMBL/GenBank/DDBJ databases">
        <title>Genomic Encyclopedia of Type Strains, Phase IV (KMG-IV): sequencing the most valuable type-strain genomes for metagenomic binning, comparative biology and taxonomic classification.</title>
        <authorList>
            <person name="Goeker M."/>
        </authorList>
    </citation>
    <scope>NUCLEOTIDE SEQUENCE [LARGE SCALE GENOMIC DNA]</scope>
    <source>
        <strain evidence="2 3">DSM 16791</strain>
    </source>
</reference>